<evidence type="ECO:0000256" key="1">
    <source>
        <dbReference type="ARBA" id="ARBA00000085"/>
    </source>
</evidence>
<keyword evidence="7" id="KW-1185">Reference proteome</keyword>
<dbReference type="PANTHER" id="PTHR43065:SF48">
    <property type="entry name" value="HISTIDINE KINASE"/>
    <property type="match status" value="1"/>
</dbReference>
<dbReference type="RefSeq" id="WP_106144482.1">
    <property type="nucleotide sequence ID" value="NZ_PVYX01000001.1"/>
</dbReference>
<gene>
    <name evidence="6" type="ORF">CLV81_1608</name>
</gene>
<dbReference type="PROSITE" id="PS50042">
    <property type="entry name" value="CNMP_BINDING_3"/>
    <property type="match status" value="1"/>
</dbReference>
<evidence type="ECO:0000313" key="7">
    <source>
        <dbReference type="Proteomes" id="UP000237640"/>
    </source>
</evidence>
<dbReference type="PRINTS" id="PR00344">
    <property type="entry name" value="BCTRLSENSOR"/>
</dbReference>
<comment type="catalytic activity">
    <reaction evidence="1">
        <text>ATP + protein L-histidine = ADP + protein N-phospho-L-histidine.</text>
        <dbReference type="EC" id="2.7.13.3"/>
    </reaction>
</comment>
<feature type="domain" description="Cyclic nucleotide-binding" evidence="4">
    <location>
        <begin position="12"/>
        <end position="131"/>
    </location>
</feature>
<dbReference type="InterPro" id="IPR000595">
    <property type="entry name" value="cNMP-bd_dom"/>
</dbReference>
<dbReference type="Gene3D" id="3.30.565.10">
    <property type="entry name" value="Histidine kinase-like ATPase, C-terminal domain"/>
    <property type="match status" value="1"/>
</dbReference>
<dbReference type="InterPro" id="IPR003661">
    <property type="entry name" value="HisK_dim/P_dom"/>
</dbReference>
<dbReference type="InterPro" id="IPR014710">
    <property type="entry name" value="RmlC-like_jellyroll"/>
</dbReference>
<dbReference type="InterPro" id="IPR018490">
    <property type="entry name" value="cNMP-bd_dom_sf"/>
</dbReference>
<protein>
    <recommendedName>
        <fullName evidence="2">histidine kinase</fullName>
        <ecNumber evidence="2">2.7.13.3</ecNumber>
    </recommendedName>
</protein>
<dbReference type="Gene3D" id="1.10.287.130">
    <property type="match status" value="1"/>
</dbReference>
<dbReference type="Gene3D" id="2.60.120.10">
    <property type="entry name" value="Jelly Rolls"/>
    <property type="match status" value="1"/>
</dbReference>
<dbReference type="CDD" id="cd00082">
    <property type="entry name" value="HisKA"/>
    <property type="match status" value="1"/>
</dbReference>
<dbReference type="PROSITE" id="PS50109">
    <property type="entry name" value="HIS_KIN"/>
    <property type="match status" value="1"/>
</dbReference>
<dbReference type="Proteomes" id="UP000237640">
    <property type="component" value="Unassembled WGS sequence"/>
</dbReference>
<evidence type="ECO:0000256" key="2">
    <source>
        <dbReference type="ARBA" id="ARBA00012438"/>
    </source>
</evidence>
<dbReference type="InterPro" id="IPR004358">
    <property type="entry name" value="Sig_transdc_His_kin-like_C"/>
</dbReference>
<feature type="domain" description="Histidine kinase" evidence="5">
    <location>
        <begin position="288"/>
        <end position="462"/>
    </location>
</feature>
<reference evidence="6 7" key="1">
    <citation type="submission" date="2018-03" db="EMBL/GenBank/DDBJ databases">
        <title>Genomic Encyclopedia of Archaeal and Bacterial Type Strains, Phase II (KMG-II): from individual species to whole genera.</title>
        <authorList>
            <person name="Goeker M."/>
        </authorList>
    </citation>
    <scope>NUCLEOTIDE SEQUENCE [LARGE SCALE GENOMIC DNA]</scope>
    <source>
        <strain evidence="6 7">DSM 25027</strain>
    </source>
</reference>
<dbReference type="EMBL" id="PVYX01000001">
    <property type="protein sequence ID" value="PRX57600.1"/>
    <property type="molecule type" value="Genomic_DNA"/>
</dbReference>
<evidence type="ECO:0000313" key="6">
    <source>
        <dbReference type="EMBL" id="PRX57600.1"/>
    </source>
</evidence>
<accession>A0A2T0MJ33</accession>
<proteinExistence type="predicted"/>
<keyword evidence="3" id="KW-0597">Phosphoprotein</keyword>
<evidence type="ECO:0000259" key="4">
    <source>
        <dbReference type="PROSITE" id="PS50042"/>
    </source>
</evidence>
<dbReference type="InterPro" id="IPR005467">
    <property type="entry name" value="His_kinase_dom"/>
</dbReference>
<dbReference type="GO" id="GO:0000155">
    <property type="term" value="F:phosphorelay sensor kinase activity"/>
    <property type="evidence" value="ECO:0007669"/>
    <property type="project" value="InterPro"/>
</dbReference>
<organism evidence="6 7">
    <name type="scientific">Flagellimonas meridianipacifica</name>
    <dbReference type="NCBI Taxonomy" id="1080225"/>
    <lineage>
        <taxon>Bacteria</taxon>
        <taxon>Pseudomonadati</taxon>
        <taxon>Bacteroidota</taxon>
        <taxon>Flavobacteriia</taxon>
        <taxon>Flavobacteriales</taxon>
        <taxon>Flavobacteriaceae</taxon>
        <taxon>Flagellimonas</taxon>
    </lineage>
</organism>
<keyword evidence="6" id="KW-0418">Kinase</keyword>
<sequence length="468" mass="52996">MKTTYELTDFPQLEKVPKEQLDWLMEHLEIEEIPIGGYLFEKGSPIDNLTLIFEGDFELYLLQNNSRKAFGRIKKHDISGLLPYSRAKNAGGYAIAIKPGVVGKLHREKLQLLIGKFYELTEVLVHEMNNRIRNITQIEVQNEKLIALGKLSAGLAHELNNPASAMVRSASLLQQHLMGLPEDFKKVIKIRADDKAIDSVNDFMYKKLQEKPEELSMMEKADLEDDLYDWFSSCSLTDQYDLVPLLVEYQFNTDDLLFVKSLLREEDVNPVLKWIVQNMTTHKTVGDIKEASSRIETLVTSVKTYSYMDQSLDFQMVDVHTGIQSTLNVLNHKITKVGHKVVTEFDENVPKIHGLPGELNQVWTNLIDNAIDALPSQGGEIKVKTKASGSFVYVFVEDNGHGIAEEHLNRIFEPFFTTKEIGKGTGLGLDVALKIIKQHNGQLKAKSKPGETIFEVCLPINHNTEEDN</sequence>
<dbReference type="SUPFAM" id="SSF55874">
    <property type="entry name" value="ATPase domain of HSP90 chaperone/DNA topoisomerase II/histidine kinase"/>
    <property type="match status" value="1"/>
</dbReference>
<dbReference type="SUPFAM" id="SSF47384">
    <property type="entry name" value="Homodimeric domain of signal transducing histidine kinase"/>
    <property type="match status" value="1"/>
</dbReference>
<comment type="caution">
    <text evidence="6">The sequence shown here is derived from an EMBL/GenBank/DDBJ whole genome shotgun (WGS) entry which is preliminary data.</text>
</comment>
<keyword evidence="6" id="KW-0808">Transferase</keyword>
<name>A0A2T0MJ33_9FLAO</name>
<dbReference type="InterPro" id="IPR003594">
    <property type="entry name" value="HATPase_dom"/>
</dbReference>
<dbReference type="EC" id="2.7.13.3" evidence="2"/>
<dbReference type="InterPro" id="IPR036097">
    <property type="entry name" value="HisK_dim/P_sf"/>
</dbReference>
<evidence type="ECO:0000256" key="3">
    <source>
        <dbReference type="ARBA" id="ARBA00022553"/>
    </source>
</evidence>
<dbReference type="OrthoDB" id="9806995at2"/>
<dbReference type="SMART" id="SM00387">
    <property type="entry name" value="HATPase_c"/>
    <property type="match status" value="1"/>
</dbReference>
<evidence type="ECO:0000259" key="5">
    <source>
        <dbReference type="PROSITE" id="PS50109"/>
    </source>
</evidence>
<dbReference type="Pfam" id="PF02518">
    <property type="entry name" value="HATPase_c"/>
    <property type="match status" value="1"/>
</dbReference>
<dbReference type="InterPro" id="IPR036890">
    <property type="entry name" value="HATPase_C_sf"/>
</dbReference>
<dbReference type="AlphaFoldDB" id="A0A2T0MJ33"/>
<dbReference type="PANTHER" id="PTHR43065">
    <property type="entry name" value="SENSOR HISTIDINE KINASE"/>
    <property type="match status" value="1"/>
</dbReference>
<dbReference type="SUPFAM" id="SSF51206">
    <property type="entry name" value="cAMP-binding domain-like"/>
    <property type="match status" value="1"/>
</dbReference>
<dbReference type="CDD" id="cd00038">
    <property type="entry name" value="CAP_ED"/>
    <property type="match status" value="1"/>
</dbReference>